<dbReference type="AlphaFoldDB" id="A0A2A4JZ59"/>
<evidence type="ECO:0000313" key="3">
    <source>
        <dbReference type="EMBL" id="PCG76672.1"/>
    </source>
</evidence>
<keyword evidence="1" id="KW-0472">Membrane</keyword>
<feature type="transmembrane region" description="Helical" evidence="1">
    <location>
        <begin position="14"/>
        <end position="36"/>
    </location>
</feature>
<keyword evidence="1" id="KW-0812">Transmembrane</keyword>
<organism evidence="3">
    <name type="scientific">Heliothis virescens</name>
    <name type="common">Tobacco budworm moth</name>
    <dbReference type="NCBI Taxonomy" id="7102"/>
    <lineage>
        <taxon>Eukaryota</taxon>
        <taxon>Metazoa</taxon>
        <taxon>Ecdysozoa</taxon>
        <taxon>Arthropoda</taxon>
        <taxon>Hexapoda</taxon>
        <taxon>Insecta</taxon>
        <taxon>Pterygota</taxon>
        <taxon>Neoptera</taxon>
        <taxon>Endopterygota</taxon>
        <taxon>Lepidoptera</taxon>
        <taxon>Glossata</taxon>
        <taxon>Ditrysia</taxon>
        <taxon>Noctuoidea</taxon>
        <taxon>Noctuidae</taxon>
        <taxon>Heliothinae</taxon>
        <taxon>Heliothis</taxon>
    </lineage>
</organism>
<dbReference type="InterPro" id="IPR012429">
    <property type="entry name" value="HGSNAT_cat"/>
</dbReference>
<keyword evidence="1" id="KW-1133">Transmembrane helix</keyword>
<feature type="transmembrane region" description="Helical" evidence="1">
    <location>
        <begin position="90"/>
        <end position="115"/>
    </location>
</feature>
<gene>
    <name evidence="3" type="ORF">B5V51_8946</name>
</gene>
<accession>A0A2A4JZ59</accession>
<feature type="transmembrane region" description="Helical" evidence="1">
    <location>
        <begin position="505"/>
        <end position="528"/>
    </location>
</feature>
<feature type="domain" description="Heparan-alpha-glucosaminide N-acetyltransferase catalytic" evidence="2">
    <location>
        <begin position="57"/>
        <end position="182"/>
    </location>
</feature>
<comment type="caution">
    <text evidence="3">The sequence shown here is derived from an EMBL/GenBank/DDBJ whole genome shotgun (WGS) entry which is preliminary data.</text>
</comment>
<name>A0A2A4JZ59_HELVI</name>
<feature type="transmembrane region" description="Helical" evidence="1">
    <location>
        <begin position="540"/>
        <end position="561"/>
    </location>
</feature>
<dbReference type="STRING" id="7102.A0A2A4JZ59"/>
<dbReference type="PANTHER" id="PTHR31061">
    <property type="entry name" value="LD22376P"/>
    <property type="match status" value="1"/>
</dbReference>
<dbReference type="PANTHER" id="PTHR31061:SF24">
    <property type="entry name" value="LD22376P"/>
    <property type="match status" value="1"/>
</dbReference>
<proteinExistence type="predicted"/>
<evidence type="ECO:0000256" key="1">
    <source>
        <dbReference type="SAM" id="Phobius"/>
    </source>
</evidence>
<feature type="transmembrane region" description="Helical" evidence="1">
    <location>
        <begin position="64"/>
        <end position="84"/>
    </location>
</feature>
<feature type="transmembrane region" description="Helical" evidence="1">
    <location>
        <begin position="441"/>
        <end position="463"/>
    </location>
</feature>
<protein>
    <recommendedName>
        <fullName evidence="2">Heparan-alpha-glucosaminide N-acetyltransferase catalytic domain-containing protein</fullName>
    </recommendedName>
</protein>
<feature type="transmembrane region" description="Helical" evidence="1">
    <location>
        <begin position="158"/>
        <end position="180"/>
    </location>
</feature>
<feature type="transmembrane region" description="Helical" evidence="1">
    <location>
        <begin position="475"/>
        <end position="493"/>
    </location>
</feature>
<evidence type="ECO:0000259" key="2">
    <source>
        <dbReference type="Pfam" id="PF07786"/>
    </source>
</evidence>
<feature type="transmembrane region" description="Helical" evidence="1">
    <location>
        <begin position="573"/>
        <end position="595"/>
    </location>
</feature>
<dbReference type="Pfam" id="PF07786">
    <property type="entry name" value="HGSNAT_cat"/>
    <property type="match status" value="1"/>
</dbReference>
<dbReference type="EMBL" id="NWSH01000400">
    <property type="protein sequence ID" value="PCG76672.1"/>
    <property type="molecule type" value="Genomic_DNA"/>
</dbReference>
<feature type="transmembrane region" description="Helical" evidence="1">
    <location>
        <begin position="136"/>
        <end position="152"/>
    </location>
</feature>
<feature type="transmembrane region" description="Helical" evidence="1">
    <location>
        <begin position="356"/>
        <end position="380"/>
    </location>
</feature>
<feature type="transmembrane region" description="Helical" evidence="1">
    <location>
        <begin position="200"/>
        <end position="224"/>
    </location>
</feature>
<sequence length="603" mass="65972">MQGGAVGIDIKECALLLMLGVLLAVWVLYGIIKLIMSRVRRTGKLRYGDKELAIQQRLRALDTFRGMAIVFMIFVNDGAGGYWWLEHATWNGLVAGDLVFPAFLWIMGVCIPLSVKSSFAKGVPRWKIVMQIVRRSFMMFLIGMSLNTIYGSNMLHELRIFGVLQRLAVSYLIAAGFYALTAPKYYTPPRGACGQALKDVLSCVWCWVLAAILVAAHSVITFVVHDPECPMGYLGPGGLHDDWVAKNCSGGAAAYIDRLVLGESHMFQNSDARRVYGGVATDPEGLLGKERSFMMFLIGMSLNTIYGSNMLHELRIFGVLQRLAVSYLIAAGFYALTAPKYYTPPRGACGQALKDVLSCVWCWVLAAILVAAHSVITFVVHDPECPMGYLGPGGLHDDWVAKNCSGGAAAYIDRLVLGESHMFQNSDARRVYGGVATDPEGLLGCLTSAVQALLGVQAGATVLLQRSHKARISRWLAWALVFALAGALLAGFSREHGVVPINKNLWSMSFVLVTSACCLILLCFCYTLTDAWRIWGGGPFRAPGLNAIALYVGHSLCAHLFPFHWKVPNMRTHAISLVEAVWGTALWVIIAHVMAKKKVFISL</sequence>
<feature type="transmembrane region" description="Helical" evidence="1">
    <location>
        <begin position="316"/>
        <end position="336"/>
    </location>
</feature>
<reference evidence="3" key="1">
    <citation type="submission" date="2017-09" db="EMBL/GenBank/DDBJ databases">
        <title>Contemporary evolution of a Lepidopteran species, Heliothis virescens, in response to modern agricultural practices.</title>
        <authorList>
            <person name="Fritz M.L."/>
            <person name="Deyonke A.M."/>
            <person name="Papanicolaou A."/>
            <person name="Micinski S."/>
            <person name="Westbrook J."/>
            <person name="Gould F."/>
        </authorList>
    </citation>
    <scope>NUCLEOTIDE SEQUENCE [LARGE SCALE GENOMIC DNA]</scope>
    <source>
        <strain evidence="3">HvINT-</strain>
        <tissue evidence="3">Whole body</tissue>
    </source>
</reference>